<organism evidence="3 4">
    <name type="scientific">Cardiocondyla obscurior</name>
    <dbReference type="NCBI Taxonomy" id="286306"/>
    <lineage>
        <taxon>Eukaryota</taxon>
        <taxon>Metazoa</taxon>
        <taxon>Ecdysozoa</taxon>
        <taxon>Arthropoda</taxon>
        <taxon>Hexapoda</taxon>
        <taxon>Insecta</taxon>
        <taxon>Pterygota</taxon>
        <taxon>Neoptera</taxon>
        <taxon>Endopterygota</taxon>
        <taxon>Hymenoptera</taxon>
        <taxon>Apocrita</taxon>
        <taxon>Aculeata</taxon>
        <taxon>Formicoidea</taxon>
        <taxon>Formicidae</taxon>
        <taxon>Myrmicinae</taxon>
        <taxon>Cardiocondyla</taxon>
    </lineage>
</organism>
<dbReference type="GO" id="GO:0080019">
    <property type="term" value="F:alcohol-forming very long-chain fatty acyl-CoA reductase activity"/>
    <property type="evidence" value="ECO:0007669"/>
    <property type="project" value="InterPro"/>
</dbReference>
<evidence type="ECO:0000313" key="3">
    <source>
        <dbReference type="EMBL" id="KAL0122075.1"/>
    </source>
</evidence>
<keyword evidence="1" id="KW-0560">Oxidoreductase</keyword>
<dbReference type="InterPro" id="IPR036291">
    <property type="entry name" value="NAD(P)-bd_dom_sf"/>
</dbReference>
<keyword evidence="1" id="KW-0444">Lipid biosynthesis</keyword>
<dbReference type="EC" id="1.2.1.84" evidence="1"/>
<dbReference type="InterPro" id="IPR013120">
    <property type="entry name" value="FAR_NAD-bd"/>
</dbReference>
<protein>
    <recommendedName>
        <fullName evidence="1">Fatty acyl-CoA reductase</fullName>
        <ecNumber evidence="1">1.2.1.84</ecNumber>
    </recommendedName>
</protein>
<sequence length="149" mass="16627">MTTKSIPEWFASKSILITGSTGFMGKVLVSKLLLSCPDIGDIYLLIRKKKGCDPQARLQLILQQEPFRILKERYPERLKKLVVVFGDITDEGLALNIADKERLISTVSVVFHMAANVRFDLPLKNAVKSNTVSTVNVITLAKQVRLSVN</sequence>
<dbReference type="SUPFAM" id="SSF51735">
    <property type="entry name" value="NAD(P)-binding Rossmann-fold domains"/>
    <property type="match status" value="1"/>
</dbReference>
<dbReference type="GO" id="GO:0102965">
    <property type="term" value="F:alcohol-forming long-chain fatty acyl-CoA reductase activity"/>
    <property type="evidence" value="ECO:0007669"/>
    <property type="project" value="UniProtKB-EC"/>
</dbReference>
<dbReference type="PANTHER" id="PTHR11011">
    <property type="entry name" value="MALE STERILITY PROTEIN 2-RELATED"/>
    <property type="match status" value="1"/>
</dbReference>
<comment type="function">
    <text evidence="1">Catalyzes the reduction of fatty acyl-CoA to fatty alcohols.</text>
</comment>
<accession>A0AAW2G3B7</accession>
<dbReference type="Pfam" id="PF07993">
    <property type="entry name" value="NAD_binding_4"/>
    <property type="match status" value="1"/>
</dbReference>
<keyword evidence="1" id="KW-0521">NADP</keyword>
<keyword evidence="4" id="KW-1185">Reference proteome</keyword>
<dbReference type="EMBL" id="JADYXP020000006">
    <property type="protein sequence ID" value="KAL0122075.1"/>
    <property type="molecule type" value="Genomic_DNA"/>
</dbReference>
<name>A0AAW2G3B7_9HYME</name>
<comment type="caution">
    <text evidence="3">The sequence shown here is derived from an EMBL/GenBank/DDBJ whole genome shotgun (WGS) entry which is preliminary data.</text>
</comment>
<comment type="similarity">
    <text evidence="1">Belongs to the fatty acyl-CoA reductase family.</text>
</comment>
<proteinExistence type="inferred from homology"/>
<dbReference type="PANTHER" id="PTHR11011:SF118">
    <property type="entry name" value="FATTY ACYL-COA REDUCTASE"/>
    <property type="match status" value="1"/>
</dbReference>
<reference evidence="3 4" key="1">
    <citation type="submission" date="2023-03" db="EMBL/GenBank/DDBJ databases">
        <title>High recombination rates correlate with genetic variation in Cardiocondyla obscurior ants.</title>
        <authorList>
            <person name="Errbii M."/>
        </authorList>
    </citation>
    <scope>NUCLEOTIDE SEQUENCE [LARGE SCALE GENOMIC DNA]</scope>
    <source>
        <strain evidence="3">Alpha-2009</strain>
        <tissue evidence="3">Whole body</tissue>
    </source>
</reference>
<feature type="domain" description="Thioester reductase (TE)" evidence="2">
    <location>
        <begin position="17"/>
        <end position="145"/>
    </location>
</feature>
<comment type="catalytic activity">
    <reaction evidence="1">
        <text>a long-chain fatty acyl-CoA + 2 NADPH + 2 H(+) = a long-chain primary fatty alcohol + 2 NADP(+) + CoA</text>
        <dbReference type="Rhea" id="RHEA:52716"/>
        <dbReference type="ChEBI" id="CHEBI:15378"/>
        <dbReference type="ChEBI" id="CHEBI:57287"/>
        <dbReference type="ChEBI" id="CHEBI:57783"/>
        <dbReference type="ChEBI" id="CHEBI:58349"/>
        <dbReference type="ChEBI" id="CHEBI:77396"/>
        <dbReference type="ChEBI" id="CHEBI:83139"/>
        <dbReference type="EC" id="1.2.1.84"/>
    </reaction>
</comment>
<evidence type="ECO:0000259" key="2">
    <source>
        <dbReference type="Pfam" id="PF07993"/>
    </source>
</evidence>
<evidence type="ECO:0000313" key="4">
    <source>
        <dbReference type="Proteomes" id="UP001430953"/>
    </source>
</evidence>
<gene>
    <name evidence="3" type="ORF">PUN28_007090</name>
</gene>
<dbReference type="GO" id="GO:0005777">
    <property type="term" value="C:peroxisome"/>
    <property type="evidence" value="ECO:0007669"/>
    <property type="project" value="TreeGrafter"/>
</dbReference>
<keyword evidence="1" id="KW-0443">Lipid metabolism</keyword>
<dbReference type="GO" id="GO:0035336">
    <property type="term" value="P:long-chain fatty-acyl-CoA metabolic process"/>
    <property type="evidence" value="ECO:0007669"/>
    <property type="project" value="TreeGrafter"/>
</dbReference>
<dbReference type="Proteomes" id="UP001430953">
    <property type="component" value="Unassembled WGS sequence"/>
</dbReference>
<dbReference type="InterPro" id="IPR026055">
    <property type="entry name" value="FAR"/>
</dbReference>
<evidence type="ECO:0000256" key="1">
    <source>
        <dbReference type="RuleBase" id="RU363097"/>
    </source>
</evidence>
<dbReference type="Gene3D" id="3.40.50.720">
    <property type="entry name" value="NAD(P)-binding Rossmann-like Domain"/>
    <property type="match status" value="1"/>
</dbReference>
<dbReference type="AlphaFoldDB" id="A0AAW2G3B7"/>